<dbReference type="AlphaFoldDB" id="A0A1Z1MD45"/>
<evidence type="ECO:0000313" key="1">
    <source>
        <dbReference type="EMBL" id="ARW63886.1"/>
    </source>
</evidence>
<name>A0A1Z1MD45_9FLOR</name>
<protein>
    <submittedName>
        <fullName evidence="1">Uncharacterized protein</fullName>
    </submittedName>
</protein>
<gene>
    <name evidence="1" type="primary">orf135</name>
</gene>
<accession>A0A1Z1MD45</accession>
<keyword evidence="1" id="KW-0150">Chloroplast</keyword>
<reference evidence="1" key="1">
    <citation type="journal article" date="2017" name="J. Phycol.">
        <title>Analysis of chloroplast genomes and a supermatrix inform reclassification of the Rhodomelaceae (Rhodophyta).</title>
        <authorList>
            <person name="Diaz-Tapia P."/>
            <person name="Maggs C.A."/>
            <person name="West J.A."/>
            <person name="Verbruggen H."/>
        </authorList>
    </citation>
    <scope>NUCLEOTIDE SEQUENCE</scope>
    <source>
        <strain evidence="1">PD644</strain>
    </source>
</reference>
<sequence>MNKEAQKPFYICVNRDQAIFIKKLNPPTDGQTEETLSLVSSTDKKMIGTMHHLLVTTIPNRRYRIKDTVHIMHLIDNAILICSGQISKYTLPSSKWQEIKSQMEEQIITKEVQIPVSKTSLTPVQTQQDYQSDSE</sequence>
<geneLocation type="chloroplast" evidence="1"/>
<proteinExistence type="predicted"/>
<dbReference type="RefSeq" id="YP_009395118.1">
    <property type="nucleotide sequence ID" value="NC_035276.1"/>
</dbReference>
<dbReference type="EMBL" id="MF101430">
    <property type="protein sequence ID" value="ARW63886.1"/>
    <property type="molecule type" value="Genomic_DNA"/>
</dbReference>
<keyword evidence="1" id="KW-0934">Plastid</keyword>
<organism evidence="1">
    <name type="scientific">Alsidium seaforthii</name>
    <dbReference type="NCBI Taxonomy" id="2007182"/>
    <lineage>
        <taxon>Eukaryota</taxon>
        <taxon>Rhodophyta</taxon>
        <taxon>Florideophyceae</taxon>
        <taxon>Rhodymeniophycidae</taxon>
        <taxon>Ceramiales</taxon>
        <taxon>Rhodomelaceae</taxon>
        <taxon>Polysiphonioideae</taxon>
        <taxon>Alsidium</taxon>
    </lineage>
</organism>
<dbReference type="GeneID" id="33357094"/>